<protein>
    <submittedName>
        <fullName evidence="1">Uncharacterized protein</fullName>
    </submittedName>
</protein>
<sequence>MLAVNQGAKLNNLLHPSISKRAGPGCPSYFDLDDCLYRNCPSRCSICCGSICYCDPDCNGDRNLYCNCDRDNCLERCPIAGACDVYDYNGCADRNTGHCNDYFRDYGYGCCNSVAANAVVDCPLNCRNCCPIAGDDDTNRAANANVNFNVRPARAVQVLHPRIIVYPPRTVELIPTGNFSLVHLHPPLELATLYNITAGAGAGATFAPYPACLLAAILVAYTGRK</sequence>
<evidence type="ECO:0000313" key="2">
    <source>
        <dbReference type="EMBL" id="CAF0970598.1"/>
    </source>
</evidence>
<comment type="caution">
    <text evidence="1">The sequence shown here is derived from an EMBL/GenBank/DDBJ whole genome shotgun (WGS) entry which is preliminary data.</text>
</comment>
<organism evidence="1 4">
    <name type="scientific">Adineta steineri</name>
    <dbReference type="NCBI Taxonomy" id="433720"/>
    <lineage>
        <taxon>Eukaryota</taxon>
        <taxon>Metazoa</taxon>
        <taxon>Spiralia</taxon>
        <taxon>Gnathifera</taxon>
        <taxon>Rotifera</taxon>
        <taxon>Eurotatoria</taxon>
        <taxon>Bdelloidea</taxon>
        <taxon>Adinetida</taxon>
        <taxon>Adinetidae</taxon>
        <taxon>Adineta</taxon>
    </lineage>
</organism>
<evidence type="ECO:0000313" key="3">
    <source>
        <dbReference type="Proteomes" id="UP000663832"/>
    </source>
</evidence>
<dbReference type="EMBL" id="CAJNOI010000047">
    <property type="protein sequence ID" value="CAF0935000.1"/>
    <property type="molecule type" value="Genomic_DNA"/>
</dbReference>
<dbReference type="EMBL" id="CAJNOM010000068">
    <property type="protein sequence ID" value="CAF0970598.1"/>
    <property type="molecule type" value="Genomic_DNA"/>
</dbReference>
<accession>A0A814C209</accession>
<dbReference type="AlphaFoldDB" id="A0A814C209"/>
<reference evidence="1" key="1">
    <citation type="submission" date="2021-02" db="EMBL/GenBank/DDBJ databases">
        <authorList>
            <person name="Nowell W R."/>
        </authorList>
    </citation>
    <scope>NUCLEOTIDE SEQUENCE</scope>
</reference>
<evidence type="ECO:0000313" key="4">
    <source>
        <dbReference type="Proteomes" id="UP000663877"/>
    </source>
</evidence>
<proteinExistence type="predicted"/>
<gene>
    <name evidence="1" type="ORF">BJG266_LOCUS12314</name>
    <name evidence="2" type="ORF">QVE165_LOCUS13316</name>
</gene>
<dbReference type="Proteomes" id="UP000663877">
    <property type="component" value="Unassembled WGS sequence"/>
</dbReference>
<dbReference type="Proteomes" id="UP000663832">
    <property type="component" value="Unassembled WGS sequence"/>
</dbReference>
<evidence type="ECO:0000313" key="1">
    <source>
        <dbReference type="EMBL" id="CAF0935000.1"/>
    </source>
</evidence>
<keyword evidence="3" id="KW-1185">Reference proteome</keyword>
<name>A0A814C209_9BILA</name>